<dbReference type="SUPFAM" id="SSF81296">
    <property type="entry name" value="E set domains"/>
    <property type="match status" value="1"/>
</dbReference>
<evidence type="ECO:0000313" key="3">
    <source>
        <dbReference type="EMBL" id="VVT47237.1"/>
    </source>
</evidence>
<dbReference type="Gene3D" id="2.60.40.10">
    <property type="entry name" value="Immunoglobulins"/>
    <property type="match status" value="1"/>
</dbReference>
<feature type="compositionally biased region" description="Low complexity" evidence="1">
    <location>
        <begin position="137"/>
        <end position="155"/>
    </location>
</feature>
<dbReference type="GeneID" id="43580432"/>
<feature type="compositionally biased region" description="Polar residues" evidence="1">
    <location>
        <begin position="225"/>
        <end position="234"/>
    </location>
</feature>
<dbReference type="RefSeq" id="XP_031852223.1">
    <property type="nucleotide sequence ID" value="XM_031996332.1"/>
</dbReference>
<accession>A0A5E8B6T5</accession>
<keyword evidence="4" id="KW-1185">Reference proteome</keyword>
<dbReference type="InterPro" id="IPR013783">
    <property type="entry name" value="Ig-like_fold"/>
</dbReference>
<feature type="compositionally biased region" description="Polar residues" evidence="1">
    <location>
        <begin position="174"/>
        <end position="186"/>
    </location>
</feature>
<dbReference type="AlphaFoldDB" id="A0A5E8B6T5"/>
<protein>
    <recommendedName>
        <fullName evidence="2">AMP-activated protein kinase glycogen-binding domain-containing protein</fullName>
    </recommendedName>
</protein>
<evidence type="ECO:0000313" key="4">
    <source>
        <dbReference type="Proteomes" id="UP000398389"/>
    </source>
</evidence>
<sequence length="294" mass="32185">MSGTATITYDDGSKHESVEVAGEFNEWNPVGLDYKSGTLYSIVISDLTPGASYMYKFIVDSTWLLAIDGRPISNDPSGNANHILTASQPDPVVPTVVVQEESHYKKDPSSAPSFQSKDIDDPVLVDPPTKKQEEEGPSAPSSTTPSTTQAPLSSLADETSESSPETLHEEVPSGVSTNAIGGTKNSKNLDTRDLAELDEDSEDELDKFHEDEEDDYDNGDEDSDIGTSSHTGSHARNARNSDEDETNRDVSQQSQQNSVWIVRFFSLIFGSIGSFFSKLFKIFEFKRDASEQQQ</sequence>
<dbReference type="InterPro" id="IPR032640">
    <property type="entry name" value="AMPK1_CBM"/>
</dbReference>
<dbReference type="Pfam" id="PF16561">
    <property type="entry name" value="AMPK1_CBM"/>
    <property type="match status" value="1"/>
</dbReference>
<reference evidence="3 4" key="1">
    <citation type="submission" date="2019-09" db="EMBL/GenBank/DDBJ databases">
        <authorList>
            <person name="Brejova B."/>
        </authorList>
    </citation>
    <scope>NUCLEOTIDE SEQUENCE [LARGE SCALE GENOMIC DNA]</scope>
</reference>
<feature type="domain" description="AMP-activated protein kinase glycogen-binding" evidence="2">
    <location>
        <begin position="7"/>
        <end position="90"/>
    </location>
</feature>
<feature type="compositionally biased region" description="Acidic residues" evidence="1">
    <location>
        <begin position="196"/>
        <end position="224"/>
    </location>
</feature>
<gene>
    <name evidence="3" type="ORF">SAPINGB_P001611</name>
</gene>
<evidence type="ECO:0000256" key="1">
    <source>
        <dbReference type="SAM" id="MobiDB-lite"/>
    </source>
</evidence>
<dbReference type="CDD" id="cd02859">
    <property type="entry name" value="E_set_AMPKbeta_like_N"/>
    <property type="match status" value="1"/>
</dbReference>
<dbReference type="InterPro" id="IPR014756">
    <property type="entry name" value="Ig_E-set"/>
</dbReference>
<name>A0A5E8B6T5_9ASCO</name>
<evidence type="ECO:0000259" key="2">
    <source>
        <dbReference type="Pfam" id="PF16561"/>
    </source>
</evidence>
<organism evidence="3 4">
    <name type="scientific">Magnusiomyces paraingens</name>
    <dbReference type="NCBI Taxonomy" id="2606893"/>
    <lineage>
        <taxon>Eukaryota</taxon>
        <taxon>Fungi</taxon>
        <taxon>Dikarya</taxon>
        <taxon>Ascomycota</taxon>
        <taxon>Saccharomycotina</taxon>
        <taxon>Dipodascomycetes</taxon>
        <taxon>Dipodascales</taxon>
        <taxon>Dipodascaceae</taxon>
        <taxon>Magnusiomyces</taxon>
    </lineage>
</organism>
<proteinExistence type="predicted"/>
<dbReference type="EMBL" id="CABVLU010000001">
    <property type="protein sequence ID" value="VVT47237.1"/>
    <property type="molecule type" value="Genomic_DNA"/>
</dbReference>
<dbReference type="OrthoDB" id="4097056at2759"/>
<feature type="region of interest" description="Disordered" evidence="1">
    <location>
        <begin position="99"/>
        <end position="255"/>
    </location>
</feature>
<dbReference type="Proteomes" id="UP000398389">
    <property type="component" value="Unassembled WGS sequence"/>
</dbReference>